<accession>A0AB34Z4T8</accession>
<organism evidence="1 2">
    <name type="scientific">Borreliella afzelii</name>
    <name type="common">Borrelia afzelii</name>
    <dbReference type="NCBI Taxonomy" id="29518"/>
    <lineage>
        <taxon>Bacteria</taxon>
        <taxon>Pseudomonadati</taxon>
        <taxon>Spirochaetota</taxon>
        <taxon>Spirochaetia</taxon>
        <taxon>Spirochaetales</taxon>
        <taxon>Borreliaceae</taxon>
        <taxon>Borreliella</taxon>
    </lineage>
</organism>
<name>A0AB34Z4T8_BORAF</name>
<dbReference type="Proteomes" id="UP000529652">
    <property type="component" value="Unassembled WGS sequence"/>
</dbReference>
<keyword evidence="1" id="KW-0326">Glycosidase</keyword>
<proteinExistence type="predicted"/>
<comment type="caution">
    <text evidence="1">The sequence shown here is derived from an EMBL/GenBank/DDBJ whole genome shotgun (WGS) entry which is preliminary data.</text>
</comment>
<gene>
    <name evidence="1" type="ORF">HNP63_001083</name>
</gene>
<dbReference type="EMBL" id="JACHGM010000007">
    <property type="protein sequence ID" value="MBB5141662.1"/>
    <property type="molecule type" value="Genomic_DNA"/>
</dbReference>
<evidence type="ECO:0000313" key="2">
    <source>
        <dbReference type="Proteomes" id="UP000529652"/>
    </source>
</evidence>
<dbReference type="GO" id="GO:0008782">
    <property type="term" value="F:adenosylhomocysteine nucleosidase activity"/>
    <property type="evidence" value="ECO:0007669"/>
    <property type="project" value="UniProtKB-EC"/>
</dbReference>
<sequence>MNNFLIKFFLFLLVFSNSYVAFSKNINVFLINSNCYGL</sequence>
<dbReference type="AlphaFoldDB" id="A0AB34Z4T8"/>
<dbReference type="EC" id="3.2.2.9" evidence="1"/>
<keyword evidence="1" id="KW-0378">Hydrolase</keyword>
<evidence type="ECO:0000313" key="1">
    <source>
        <dbReference type="EMBL" id="MBB5141662.1"/>
    </source>
</evidence>
<protein>
    <submittedName>
        <fullName evidence="1">Adenosylhomocysteine nucleosidase</fullName>
        <ecNumber evidence="1">3.2.2.9</ecNumber>
    </submittedName>
</protein>
<reference evidence="1 2" key="1">
    <citation type="submission" date="2020-08" db="EMBL/GenBank/DDBJ databases">
        <title>Genomic Encyclopedia of Type Strains, Phase IV (KMG-IV): sequencing the most valuable type-strain genomes for metagenomic binning, comparative biology and taxonomic classification.</title>
        <authorList>
            <person name="Goeker M."/>
        </authorList>
    </citation>
    <scope>NUCLEOTIDE SEQUENCE [LARGE SCALE GENOMIC DNA]</scope>
    <source>
        <strain evidence="1 2">DSM 10508</strain>
    </source>
</reference>